<dbReference type="Proteomes" id="UP000248134">
    <property type="component" value="Unassembled WGS sequence"/>
</dbReference>
<dbReference type="OrthoDB" id="9793400at2"/>
<reference evidence="5 6" key="1">
    <citation type="submission" date="2018-06" db="EMBL/GenBank/DDBJ databases">
        <title>Draft Whole-Genome Sequence of the purple photosynthetic bacterium Rhodospeudomonas palustris XCP.</title>
        <authorList>
            <person name="Rayyan A."/>
            <person name="Meyer T.E."/>
            <person name="Kyndt J.A."/>
        </authorList>
    </citation>
    <scope>NUCLEOTIDE SEQUENCE [LARGE SCALE GENOMIC DNA]</scope>
    <source>
        <strain evidence="5 6">XCP</strain>
    </source>
</reference>
<feature type="domain" description="HTH araC/xylS-type" evidence="4">
    <location>
        <begin position="197"/>
        <end position="295"/>
    </location>
</feature>
<dbReference type="InterPro" id="IPR009057">
    <property type="entry name" value="Homeodomain-like_sf"/>
</dbReference>
<dbReference type="GO" id="GO:0003700">
    <property type="term" value="F:DNA-binding transcription factor activity"/>
    <property type="evidence" value="ECO:0007669"/>
    <property type="project" value="InterPro"/>
</dbReference>
<dbReference type="Gene3D" id="1.10.10.60">
    <property type="entry name" value="Homeodomain-like"/>
    <property type="match status" value="2"/>
</dbReference>
<protein>
    <submittedName>
        <fullName evidence="5">AraC family transcriptional regulator</fullName>
    </submittedName>
</protein>
<keyword evidence="2" id="KW-0238">DNA-binding</keyword>
<sequence length="300" mass="32864">MHLNPLRHAERVTGRRQSALIDLWSTTGFAAAVSEVTGPHIYEFGELPVPTVAITLYDVRRHVLMENGKVRRDAPVRSGRFRIGQPGRRVVVDAIPDTQWGKLLLLYLGEPLLREVGASLGSAGPISLRDTAWDIDDPLLEVSAKRLVEASDSGDRPNALLAEQLAYTLALHLTDRYSAPRGATADQSAPLEAPVRDRIAEFVRADLGAPITLAAMAEVAGMSPSTFIRSFKRSTGMTPHRFVVEQRVAAARRLLETSDLPIVEIALGVGFSSQSHFGVAFRQVTGESPARYRRSQRGRE</sequence>
<evidence type="ECO:0000256" key="2">
    <source>
        <dbReference type="ARBA" id="ARBA00023125"/>
    </source>
</evidence>
<organism evidence="5 6">
    <name type="scientific">Rhodopseudomonas palustris</name>
    <dbReference type="NCBI Taxonomy" id="1076"/>
    <lineage>
        <taxon>Bacteria</taxon>
        <taxon>Pseudomonadati</taxon>
        <taxon>Pseudomonadota</taxon>
        <taxon>Alphaproteobacteria</taxon>
        <taxon>Hyphomicrobiales</taxon>
        <taxon>Nitrobacteraceae</taxon>
        <taxon>Rhodopseudomonas</taxon>
    </lineage>
</organism>
<evidence type="ECO:0000313" key="6">
    <source>
        <dbReference type="Proteomes" id="UP000248134"/>
    </source>
</evidence>
<name>A0A323UQH6_RHOPL</name>
<dbReference type="PROSITE" id="PS01124">
    <property type="entry name" value="HTH_ARAC_FAMILY_2"/>
    <property type="match status" value="1"/>
</dbReference>
<evidence type="ECO:0000256" key="3">
    <source>
        <dbReference type="ARBA" id="ARBA00023163"/>
    </source>
</evidence>
<dbReference type="EMBL" id="QKQS01000026">
    <property type="protein sequence ID" value="PZA09888.1"/>
    <property type="molecule type" value="Genomic_DNA"/>
</dbReference>
<gene>
    <name evidence="5" type="ORF">DNX69_21320</name>
</gene>
<dbReference type="AlphaFoldDB" id="A0A323UQH6"/>
<dbReference type="Pfam" id="PF12833">
    <property type="entry name" value="HTH_18"/>
    <property type="match status" value="1"/>
</dbReference>
<dbReference type="GO" id="GO:0043565">
    <property type="term" value="F:sequence-specific DNA binding"/>
    <property type="evidence" value="ECO:0007669"/>
    <property type="project" value="InterPro"/>
</dbReference>
<dbReference type="PANTHER" id="PTHR46796">
    <property type="entry name" value="HTH-TYPE TRANSCRIPTIONAL ACTIVATOR RHAS-RELATED"/>
    <property type="match status" value="1"/>
</dbReference>
<dbReference type="PROSITE" id="PS00041">
    <property type="entry name" value="HTH_ARAC_FAMILY_1"/>
    <property type="match status" value="1"/>
</dbReference>
<dbReference type="SUPFAM" id="SSF46689">
    <property type="entry name" value="Homeodomain-like"/>
    <property type="match status" value="2"/>
</dbReference>
<dbReference type="SMART" id="SM00342">
    <property type="entry name" value="HTH_ARAC"/>
    <property type="match status" value="1"/>
</dbReference>
<dbReference type="InterPro" id="IPR018060">
    <property type="entry name" value="HTH_AraC"/>
</dbReference>
<dbReference type="InterPro" id="IPR020449">
    <property type="entry name" value="Tscrpt_reg_AraC-type_HTH"/>
</dbReference>
<evidence type="ECO:0000259" key="4">
    <source>
        <dbReference type="PROSITE" id="PS01124"/>
    </source>
</evidence>
<dbReference type="InterPro" id="IPR018062">
    <property type="entry name" value="HTH_AraC-typ_CS"/>
</dbReference>
<keyword evidence="3" id="KW-0804">Transcription</keyword>
<evidence type="ECO:0000256" key="1">
    <source>
        <dbReference type="ARBA" id="ARBA00023015"/>
    </source>
</evidence>
<keyword evidence="1" id="KW-0805">Transcription regulation</keyword>
<accession>A0A323UQH6</accession>
<dbReference type="InterPro" id="IPR050204">
    <property type="entry name" value="AraC_XylS_family_regulators"/>
</dbReference>
<proteinExistence type="predicted"/>
<dbReference type="PRINTS" id="PR00032">
    <property type="entry name" value="HTHARAC"/>
</dbReference>
<evidence type="ECO:0000313" key="5">
    <source>
        <dbReference type="EMBL" id="PZA09888.1"/>
    </source>
</evidence>
<comment type="caution">
    <text evidence="5">The sequence shown here is derived from an EMBL/GenBank/DDBJ whole genome shotgun (WGS) entry which is preliminary data.</text>
</comment>
<dbReference type="RefSeq" id="WP_110787994.1">
    <property type="nucleotide sequence ID" value="NZ_QKQS01000026.1"/>
</dbReference>